<dbReference type="EMBL" id="CM009296">
    <property type="protein sequence ID" value="PNT27735.1"/>
    <property type="molecule type" value="Genomic_DNA"/>
</dbReference>
<gene>
    <name evidence="3" type="ORF">POPTR_007G080800</name>
</gene>
<feature type="compositionally biased region" description="Basic residues" evidence="1">
    <location>
        <begin position="75"/>
        <end position="90"/>
    </location>
</feature>
<dbReference type="ExpressionAtlas" id="B9HG23">
    <property type="expression patterns" value="baseline and differential"/>
</dbReference>
<dbReference type="FunCoup" id="B9HG23">
    <property type="interactions" value="1661"/>
</dbReference>
<dbReference type="HOGENOM" id="CLU_144390_2_0_1"/>
<dbReference type="OMA" id="AGANAWM"/>
<dbReference type="Pfam" id="PF05627">
    <property type="entry name" value="AvrRpt-cleavage"/>
    <property type="match status" value="1"/>
</dbReference>
<evidence type="ECO:0000259" key="2">
    <source>
        <dbReference type="Pfam" id="PF05627"/>
    </source>
</evidence>
<dbReference type="eggNOG" id="ENOG502S3HV">
    <property type="taxonomic scope" value="Eukaryota"/>
</dbReference>
<organism evidence="3 4">
    <name type="scientific">Populus trichocarpa</name>
    <name type="common">Western balsam poplar</name>
    <name type="synonym">Populus balsamifera subsp. trichocarpa</name>
    <dbReference type="NCBI Taxonomy" id="3694"/>
    <lineage>
        <taxon>Eukaryota</taxon>
        <taxon>Viridiplantae</taxon>
        <taxon>Streptophyta</taxon>
        <taxon>Embryophyta</taxon>
        <taxon>Tracheophyta</taxon>
        <taxon>Spermatophyta</taxon>
        <taxon>Magnoliopsida</taxon>
        <taxon>eudicotyledons</taxon>
        <taxon>Gunneridae</taxon>
        <taxon>Pentapetalae</taxon>
        <taxon>rosids</taxon>
        <taxon>fabids</taxon>
        <taxon>Malpighiales</taxon>
        <taxon>Salicaceae</taxon>
        <taxon>Saliceae</taxon>
        <taxon>Populus</taxon>
    </lineage>
</organism>
<evidence type="ECO:0000313" key="4">
    <source>
        <dbReference type="Proteomes" id="UP000006729"/>
    </source>
</evidence>
<dbReference type="PANTHER" id="PTHR33882:SF2">
    <property type="entry name" value="EXPRESSED PROTEIN"/>
    <property type="match status" value="1"/>
</dbReference>
<dbReference type="Proteomes" id="UP000006729">
    <property type="component" value="Chromosome 7"/>
</dbReference>
<reference evidence="3 4" key="1">
    <citation type="journal article" date="2006" name="Science">
        <title>The genome of black cottonwood, Populus trichocarpa (Torr. &amp; Gray).</title>
        <authorList>
            <person name="Tuskan G.A."/>
            <person name="Difazio S."/>
            <person name="Jansson S."/>
            <person name="Bohlmann J."/>
            <person name="Grigoriev I."/>
            <person name="Hellsten U."/>
            <person name="Putnam N."/>
            <person name="Ralph S."/>
            <person name="Rombauts S."/>
            <person name="Salamov A."/>
            <person name="Schein J."/>
            <person name="Sterck L."/>
            <person name="Aerts A."/>
            <person name="Bhalerao R.R."/>
            <person name="Bhalerao R.P."/>
            <person name="Blaudez D."/>
            <person name="Boerjan W."/>
            <person name="Brun A."/>
            <person name="Brunner A."/>
            <person name="Busov V."/>
            <person name="Campbell M."/>
            <person name="Carlson J."/>
            <person name="Chalot M."/>
            <person name="Chapman J."/>
            <person name="Chen G.L."/>
            <person name="Cooper D."/>
            <person name="Coutinho P.M."/>
            <person name="Couturier J."/>
            <person name="Covert S."/>
            <person name="Cronk Q."/>
            <person name="Cunningham R."/>
            <person name="Davis J."/>
            <person name="Degroeve S."/>
            <person name="Dejardin A."/>
            <person name="Depamphilis C."/>
            <person name="Detter J."/>
            <person name="Dirks B."/>
            <person name="Dubchak I."/>
            <person name="Duplessis S."/>
            <person name="Ehlting J."/>
            <person name="Ellis B."/>
            <person name="Gendler K."/>
            <person name="Goodstein D."/>
            <person name="Gribskov M."/>
            <person name="Grimwood J."/>
            <person name="Groover A."/>
            <person name="Gunter L."/>
            <person name="Hamberger B."/>
            <person name="Heinze B."/>
            <person name="Helariutta Y."/>
            <person name="Henrissat B."/>
            <person name="Holligan D."/>
            <person name="Holt R."/>
            <person name="Huang W."/>
            <person name="Islam-Faridi N."/>
            <person name="Jones S."/>
            <person name="Jones-Rhoades M."/>
            <person name="Jorgensen R."/>
            <person name="Joshi C."/>
            <person name="Kangasjarvi J."/>
            <person name="Karlsson J."/>
            <person name="Kelleher C."/>
            <person name="Kirkpatrick R."/>
            <person name="Kirst M."/>
            <person name="Kohler A."/>
            <person name="Kalluri U."/>
            <person name="Larimer F."/>
            <person name="Leebens-Mack J."/>
            <person name="Leple J.C."/>
            <person name="Locascio P."/>
            <person name="Lou Y."/>
            <person name="Lucas S."/>
            <person name="Martin F."/>
            <person name="Montanini B."/>
            <person name="Napoli C."/>
            <person name="Nelson D.R."/>
            <person name="Nelson C."/>
            <person name="Nieminen K."/>
            <person name="Nilsson O."/>
            <person name="Pereda V."/>
            <person name="Peter G."/>
            <person name="Philippe R."/>
            <person name="Pilate G."/>
            <person name="Poliakov A."/>
            <person name="Razumovskaya J."/>
            <person name="Richardson P."/>
            <person name="Rinaldi C."/>
            <person name="Ritland K."/>
            <person name="Rouze P."/>
            <person name="Ryaboy D."/>
            <person name="Schmutz J."/>
            <person name="Schrader J."/>
            <person name="Segerman B."/>
            <person name="Shin H."/>
            <person name="Siddiqui A."/>
            <person name="Sterky F."/>
            <person name="Terry A."/>
            <person name="Tsai C.J."/>
            <person name="Uberbacher E."/>
            <person name="Unneberg P."/>
            <person name="Vahala J."/>
            <person name="Wall K."/>
            <person name="Wessler S."/>
            <person name="Yang G."/>
            <person name="Yin T."/>
            <person name="Douglas C."/>
            <person name="Marra M."/>
            <person name="Sandberg G."/>
            <person name="Van de Peer Y."/>
            <person name="Rokhsar D."/>
        </authorList>
    </citation>
    <scope>NUCLEOTIDE SEQUENCE [LARGE SCALE GENOMIC DNA]</scope>
    <source>
        <strain evidence="4">cv. Nisqually</strain>
    </source>
</reference>
<dbReference type="InParanoid" id="B9HG23"/>
<dbReference type="OrthoDB" id="1880088at2759"/>
<evidence type="ECO:0000256" key="1">
    <source>
        <dbReference type="SAM" id="MobiDB-lite"/>
    </source>
</evidence>
<evidence type="ECO:0000313" key="3">
    <source>
        <dbReference type="EMBL" id="PNT27735.1"/>
    </source>
</evidence>
<dbReference type="KEGG" id="pop:7456263"/>
<dbReference type="STRING" id="3694.B9HG23"/>
<accession>B9HG23</accession>
<name>B9HG23_POPTR</name>
<sequence>MEDRKDQKNAPWLSVPQFGDWDQKGELPDYSLDFSKIREMRKQNKKDVSRASLGNEEELINPTATAAKPAQTQDHHRHHHYHEGHHHSPTTRRSIFSYFNCCVKARG</sequence>
<feature type="region of interest" description="Disordered" evidence="1">
    <location>
        <begin position="65"/>
        <end position="90"/>
    </location>
</feature>
<proteinExistence type="predicted"/>
<dbReference type="AlphaFoldDB" id="B9HG23"/>
<dbReference type="Gramene" id="Potri.007G080800.2.v4.1">
    <property type="protein sequence ID" value="Potri.007G080800.2.v4.1"/>
    <property type="gene ID" value="Potri.007G080800.v4.1"/>
</dbReference>
<feature type="domain" description="RIN4 pathogenic type III effector avirulence factor Avr cleavage site" evidence="2">
    <location>
        <begin position="12"/>
        <end position="42"/>
    </location>
</feature>
<protein>
    <recommendedName>
        <fullName evidence="2">RIN4 pathogenic type III effector avirulence factor Avr cleavage site domain-containing protein</fullName>
    </recommendedName>
</protein>
<dbReference type="PANTHER" id="PTHR33882">
    <property type="entry name" value="PATHOGENIC TYPE III EFFECTOR AVIRULENCE FACTOR AVR AVRRPT-CLEAVAGE: CLEAVAGE SITE PROTEIN"/>
    <property type="match status" value="1"/>
</dbReference>
<keyword evidence="4" id="KW-1185">Reference proteome</keyword>
<dbReference type="InterPro" id="IPR008700">
    <property type="entry name" value="TypeIII_avirulence_cleave"/>
</dbReference>